<keyword evidence="19" id="KW-1185">Reference proteome</keyword>
<proteinExistence type="inferred from homology"/>
<dbReference type="PATRIC" id="fig|797114.5.peg.812"/>
<keyword evidence="11 15" id="KW-0238">DNA-binding</keyword>
<evidence type="ECO:0000256" key="1">
    <source>
        <dbReference type="ARBA" id="ARBA00000563"/>
    </source>
</evidence>
<dbReference type="SUPFAM" id="SSF56300">
    <property type="entry name" value="Metallo-dependent phosphatases"/>
    <property type="match status" value="1"/>
</dbReference>
<dbReference type="InterPro" id="IPR007185">
    <property type="entry name" value="DNA_pol_a/d/e_bsu"/>
</dbReference>
<comment type="similarity">
    <text evidence="2 15">Belongs to the DNA polymerase delta/II small subunit family.</text>
</comment>
<evidence type="ECO:0000313" key="19">
    <source>
        <dbReference type="Proteomes" id="UP000011626"/>
    </source>
</evidence>
<dbReference type="GO" id="GO:0008310">
    <property type="term" value="F:single-stranded DNA 3'-5' DNA exonuclease activity"/>
    <property type="evidence" value="ECO:0007669"/>
    <property type="project" value="UniProtKB-EC"/>
</dbReference>
<feature type="compositionally biased region" description="Gly residues" evidence="16">
    <location>
        <begin position="116"/>
        <end position="125"/>
    </location>
</feature>
<evidence type="ECO:0000256" key="5">
    <source>
        <dbReference type="ARBA" id="ARBA00022695"/>
    </source>
</evidence>
<dbReference type="GO" id="GO:0006308">
    <property type="term" value="P:DNA catabolic process"/>
    <property type="evidence" value="ECO:0007669"/>
    <property type="project" value="UniProtKB-UniRule"/>
</dbReference>
<dbReference type="STRING" id="797114.C475_03989"/>
<evidence type="ECO:0000256" key="16">
    <source>
        <dbReference type="SAM" id="MobiDB-lite"/>
    </source>
</evidence>
<dbReference type="Proteomes" id="UP000011626">
    <property type="component" value="Unassembled WGS sequence"/>
</dbReference>
<dbReference type="InterPro" id="IPR011149">
    <property type="entry name" value="Pol2_small_arc"/>
</dbReference>
<keyword evidence="12 15" id="KW-0511">Multifunctional enzyme</keyword>
<comment type="function">
    <text evidence="13 15">Possesses two activities: a DNA synthesis (polymerase) and an exonucleolytic activity that degrades single-stranded DNA in the 3' to 5' direction. Has a template-primer preference which is characteristic of a replicative DNA polymerase.</text>
</comment>
<dbReference type="RefSeq" id="WP_006882470.1">
    <property type="nucleotide sequence ID" value="NZ_AOIU01000008.1"/>
</dbReference>
<evidence type="ECO:0000256" key="13">
    <source>
        <dbReference type="ARBA" id="ARBA00024817"/>
    </source>
</evidence>
<dbReference type="EC" id="3.1.11.1" evidence="15"/>
<keyword evidence="5 15" id="KW-0548">Nucleotidyltransferase</keyword>
<keyword evidence="4 15" id="KW-0808">Transferase</keyword>
<feature type="compositionally biased region" description="Polar residues" evidence="16">
    <location>
        <begin position="92"/>
        <end position="105"/>
    </location>
</feature>
<evidence type="ECO:0000256" key="7">
    <source>
        <dbReference type="ARBA" id="ARBA00022722"/>
    </source>
</evidence>
<dbReference type="GO" id="GO:0003887">
    <property type="term" value="F:DNA-directed DNA polymerase activity"/>
    <property type="evidence" value="ECO:0007669"/>
    <property type="project" value="UniProtKB-UniRule"/>
</dbReference>
<accession>M0D3B5</accession>
<dbReference type="NCBIfam" id="NF003116">
    <property type="entry name" value="PRK04036.1-1"/>
    <property type="match status" value="1"/>
</dbReference>
<keyword evidence="6 15" id="KW-0235">DNA replication</keyword>
<evidence type="ECO:0000313" key="18">
    <source>
        <dbReference type="EMBL" id="ELZ29348.1"/>
    </source>
</evidence>
<name>M0D3B5_9EURY</name>
<keyword evidence="10 15" id="KW-0239">DNA-directed DNA polymerase</keyword>
<dbReference type="PIRSF" id="PIRSF000803">
    <property type="entry name" value="Arc_Pol2_small"/>
    <property type="match status" value="1"/>
</dbReference>
<gene>
    <name evidence="15" type="primary">polB</name>
    <name evidence="18" type="ORF">C475_03989</name>
</gene>
<feature type="region of interest" description="Disordered" evidence="16">
    <location>
        <begin position="61"/>
        <end position="152"/>
    </location>
</feature>
<feature type="domain" description="DNA polymerase alpha/delta/epsilon subunit B" evidence="17">
    <location>
        <begin position="287"/>
        <end position="484"/>
    </location>
</feature>
<dbReference type="PANTHER" id="PTHR10416">
    <property type="entry name" value="DNA POLYMERASE DELTA SUBUNIT 2"/>
    <property type="match status" value="1"/>
</dbReference>
<evidence type="ECO:0000256" key="10">
    <source>
        <dbReference type="ARBA" id="ARBA00022932"/>
    </source>
</evidence>
<dbReference type="FunFam" id="3.60.21.50:FF:000003">
    <property type="entry name" value="DNA polymerase II small subunit"/>
    <property type="match status" value="1"/>
</dbReference>
<evidence type="ECO:0000256" key="3">
    <source>
        <dbReference type="ARBA" id="ARBA00011315"/>
    </source>
</evidence>
<dbReference type="Pfam" id="PF04042">
    <property type="entry name" value="DNA_pol_E_B"/>
    <property type="match status" value="1"/>
</dbReference>
<dbReference type="InterPro" id="IPR029052">
    <property type="entry name" value="Metallo-depent_PP-like"/>
</dbReference>
<organism evidence="18 19">
    <name type="scientific">Halosimplex carlsbadense 2-9-1</name>
    <dbReference type="NCBI Taxonomy" id="797114"/>
    <lineage>
        <taxon>Archaea</taxon>
        <taxon>Methanobacteriati</taxon>
        <taxon>Methanobacteriota</taxon>
        <taxon>Stenosarchaea group</taxon>
        <taxon>Halobacteria</taxon>
        <taxon>Halobacteriales</taxon>
        <taxon>Haloarculaceae</taxon>
        <taxon>Halosimplex</taxon>
    </lineage>
</organism>
<comment type="catalytic activity">
    <reaction evidence="14 15">
        <text>DNA(n) + a 2'-deoxyribonucleoside 5'-triphosphate = DNA(n+1) + diphosphate</text>
        <dbReference type="Rhea" id="RHEA:22508"/>
        <dbReference type="Rhea" id="RHEA-COMP:17339"/>
        <dbReference type="Rhea" id="RHEA-COMP:17340"/>
        <dbReference type="ChEBI" id="CHEBI:33019"/>
        <dbReference type="ChEBI" id="CHEBI:61560"/>
        <dbReference type="ChEBI" id="CHEBI:173112"/>
        <dbReference type="EC" id="2.7.7.7"/>
    </reaction>
</comment>
<dbReference type="Gene3D" id="3.60.21.50">
    <property type="match status" value="1"/>
</dbReference>
<dbReference type="GO" id="GO:0006271">
    <property type="term" value="P:DNA strand elongation involved in DNA replication"/>
    <property type="evidence" value="ECO:0007669"/>
    <property type="project" value="TreeGrafter"/>
</dbReference>
<evidence type="ECO:0000256" key="8">
    <source>
        <dbReference type="ARBA" id="ARBA00022801"/>
    </source>
</evidence>
<evidence type="ECO:0000256" key="2">
    <source>
        <dbReference type="ARBA" id="ARBA00006035"/>
    </source>
</evidence>
<evidence type="ECO:0000256" key="12">
    <source>
        <dbReference type="ARBA" id="ARBA00023268"/>
    </source>
</evidence>
<comment type="catalytic activity">
    <reaction evidence="1 15">
        <text>Exonucleolytic cleavage in the 3'- to 5'-direction to yield nucleoside 5'-phosphates.</text>
        <dbReference type="EC" id="3.1.11.1"/>
    </reaction>
</comment>
<dbReference type="EMBL" id="AOIU01000008">
    <property type="protein sequence ID" value="ELZ29348.1"/>
    <property type="molecule type" value="Genomic_DNA"/>
</dbReference>
<dbReference type="AlphaFoldDB" id="M0D3B5"/>
<reference evidence="18 19" key="1">
    <citation type="journal article" date="2014" name="PLoS Genet.">
        <title>Phylogenetically driven sequencing of extremely halophilic archaea reveals strategies for static and dynamic osmo-response.</title>
        <authorList>
            <person name="Becker E.A."/>
            <person name="Seitzer P.M."/>
            <person name="Tritt A."/>
            <person name="Larsen D."/>
            <person name="Krusor M."/>
            <person name="Yao A.I."/>
            <person name="Wu D."/>
            <person name="Madern D."/>
            <person name="Eisen J.A."/>
            <person name="Darling A.E."/>
            <person name="Facciotti M.T."/>
        </authorList>
    </citation>
    <scope>NUCLEOTIDE SEQUENCE [LARGE SCALE GENOMIC DNA]</scope>
    <source>
        <strain evidence="18 19">2-9-1</strain>
    </source>
</reference>
<evidence type="ECO:0000256" key="4">
    <source>
        <dbReference type="ARBA" id="ARBA00022679"/>
    </source>
</evidence>
<protein>
    <recommendedName>
        <fullName evidence="15">DNA polymerase II small subunit</fullName>
        <shortName evidence="15">Pol II</shortName>
        <ecNumber evidence="15">2.7.7.7</ecNumber>
    </recommendedName>
    <alternativeName>
        <fullName evidence="15">Exodeoxyribonuclease small subunit</fullName>
        <ecNumber evidence="15">3.1.11.1</ecNumber>
    </alternativeName>
</protein>
<dbReference type="NCBIfam" id="NF003118">
    <property type="entry name" value="PRK04036.1-3"/>
    <property type="match status" value="1"/>
</dbReference>
<dbReference type="EC" id="2.7.7.7" evidence="15"/>
<evidence type="ECO:0000256" key="14">
    <source>
        <dbReference type="ARBA" id="ARBA00049244"/>
    </source>
</evidence>
<dbReference type="PANTHER" id="PTHR10416:SF0">
    <property type="entry name" value="DNA POLYMERASE DELTA SUBUNIT 2"/>
    <property type="match status" value="1"/>
</dbReference>
<evidence type="ECO:0000256" key="6">
    <source>
        <dbReference type="ARBA" id="ARBA00022705"/>
    </source>
</evidence>
<dbReference type="OrthoDB" id="372039at2157"/>
<feature type="compositionally biased region" description="Polar residues" evidence="16">
    <location>
        <begin position="140"/>
        <end position="152"/>
    </location>
</feature>
<keyword evidence="7 15" id="KW-0540">Nuclease</keyword>
<dbReference type="HAMAP" id="MF_00325">
    <property type="entry name" value="DNApol_II_A_arch"/>
    <property type="match status" value="1"/>
</dbReference>
<dbReference type="eggNOG" id="arCOG04455">
    <property type="taxonomic scope" value="Archaea"/>
</dbReference>
<evidence type="ECO:0000259" key="17">
    <source>
        <dbReference type="Pfam" id="PF04042"/>
    </source>
</evidence>
<keyword evidence="9 15" id="KW-0269">Exonuclease</keyword>
<dbReference type="InterPro" id="IPR024826">
    <property type="entry name" value="DNA_pol_delta/II_ssu"/>
</dbReference>
<keyword evidence="8 15" id="KW-0378">Hydrolase</keyword>
<evidence type="ECO:0000256" key="9">
    <source>
        <dbReference type="ARBA" id="ARBA00022839"/>
    </source>
</evidence>
<dbReference type="CDD" id="cd07386">
    <property type="entry name" value="MPP_DNA_pol_II_small_archeal_C"/>
    <property type="match status" value="1"/>
</dbReference>
<dbReference type="GO" id="GO:0003677">
    <property type="term" value="F:DNA binding"/>
    <property type="evidence" value="ECO:0007669"/>
    <property type="project" value="UniProtKB-UniRule"/>
</dbReference>
<sequence>MPLETPVHVANELASHGYNAEPEAVTLLASASDPAGALERTLETVPDDAVVLTADHVKEVVDTRSRSGGSADRTDPEPTAADADAPPTEDPSVSTGTAANESQDGGASAAVETKGVGAGGEGGRSGDTAPSDGRTPADPDQQSIAIEGDIQSTGTGEYSDFVSVFRDRYEKLSKQLRGRVNHRPTDAIESMPGNSEAAMVGMVSDIRSTASGHWLVELEDTNGTFPCLVMKDRDIADLVNELLLDEVIAVDGTLADDGGILFVDSLYFPEIPRTYEPSTADRDVEAALISDVHVGSQEFEADAWHRFTDWLHTADADRVEYLLIAGDMVEGVGVYPNQDEELDIVDIYEQYERFSEYLKEVPGDMEIIMIPGNHDAVRLAEPQPAFDEDLRDIMTAHDARISGNPSTVTVEGVDVLMYHGVSLDEVIAELPDEKASYDEPHKPMYQLLKKRHVAPQFGGQTRLAPEEEDYLVMESVPDIFHTGHVHKLGYGKYHNVLAINSGCWQAQTDFQKSVNIDPDVAFAPIVSLDTLDLRIHDFE</sequence>
<feature type="compositionally biased region" description="Low complexity" evidence="16">
    <location>
        <begin position="77"/>
        <end position="86"/>
    </location>
</feature>
<evidence type="ECO:0000256" key="15">
    <source>
        <dbReference type="HAMAP-Rule" id="MF_00325"/>
    </source>
</evidence>
<comment type="subunit">
    <text evidence="3 15">Heterodimer of a large subunit and a small subunit.</text>
</comment>
<comment type="caution">
    <text evidence="18">The sequence shown here is derived from an EMBL/GenBank/DDBJ whole genome shotgun (WGS) entry which is preliminary data.</text>
</comment>
<dbReference type="GO" id="GO:0042575">
    <property type="term" value="C:DNA polymerase complex"/>
    <property type="evidence" value="ECO:0007669"/>
    <property type="project" value="TreeGrafter"/>
</dbReference>
<evidence type="ECO:0000256" key="11">
    <source>
        <dbReference type="ARBA" id="ARBA00023125"/>
    </source>
</evidence>
<dbReference type="CDD" id="cd04490">
    <property type="entry name" value="PolII_SU_OBF"/>
    <property type="match status" value="1"/>
</dbReference>